<dbReference type="InterPro" id="IPR011752">
    <property type="entry name" value="PilV_Myxo-type"/>
</dbReference>
<evidence type="ECO:0000259" key="1">
    <source>
        <dbReference type="Pfam" id="PF07238"/>
    </source>
</evidence>
<comment type="caution">
    <text evidence="2">The sequence shown here is derived from an EMBL/GenBank/DDBJ whole genome shotgun (WGS) entry which is preliminary data.</text>
</comment>
<dbReference type="Pfam" id="PF07238">
    <property type="entry name" value="PilZ"/>
    <property type="match status" value="1"/>
</dbReference>
<organism evidence="2">
    <name type="scientific">Thermodesulfatator atlanticus</name>
    <dbReference type="NCBI Taxonomy" id="501497"/>
    <lineage>
        <taxon>Bacteria</taxon>
        <taxon>Pseudomonadati</taxon>
        <taxon>Thermodesulfobacteriota</taxon>
        <taxon>Thermodesulfobacteria</taxon>
        <taxon>Thermodesulfobacteriales</taxon>
        <taxon>Thermodesulfatatoraceae</taxon>
        <taxon>Thermodesulfatator</taxon>
    </lineage>
</organism>
<dbReference type="SUPFAM" id="SSF141371">
    <property type="entry name" value="PilZ domain-like"/>
    <property type="match status" value="1"/>
</dbReference>
<evidence type="ECO:0000313" key="2">
    <source>
        <dbReference type="EMBL" id="HHI97267.1"/>
    </source>
</evidence>
<dbReference type="AlphaFoldDB" id="A0A7V5P078"/>
<dbReference type="NCBIfam" id="TIGR02266">
    <property type="entry name" value="gmx_TIGR02266"/>
    <property type="match status" value="1"/>
</dbReference>
<gene>
    <name evidence="2" type="ORF">ENJ96_05380</name>
</gene>
<proteinExistence type="predicted"/>
<feature type="domain" description="PilZ" evidence="1">
    <location>
        <begin position="3"/>
        <end position="106"/>
    </location>
</feature>
<dbReference type="Gene3D" id="2.40.10.220">
    <property type="entry name" value="predicted glycosyltransferase like domains"/>
    <property type="match status" value="1"/>
</dbReference>
<dbReference type="GO" id="GO:0035438">
    <property type="term" value="F:cyclic-di-GMP binding"/>
    <property type="evidence" value="ECO:0007669"/>
    <property type="project" value="InterPro"/>
</dbReference>
<protein>
    <submittedName>
        <fullName evidence="2">TIGR02266 family protein</fullName>
    </submittedName>
</protein>
<name>A0A7V5P078_9BACT</name>
<sequence>MEEKRKYHRVEYVFKVDYRTPEALFNEFAENISEGGLFIKTSNPLPVGTEITIEFLLPLLNEPIRVKGRVEWHTEMPGVRKSTPGMGVSFQGLTPKDKEKINRIVRALRQV</sequence>
<dbReference type="EMBL" id="DROK01000154">
    <property type="protein sequence ID" value="HHI97267.1"/>
    <property type="molecule type" value="Genomic_DNA"/>
</dbReference>
<dbReference type="Proteomes" id="UP000886101">
    <property type="component" value="Unassembled WGS sequence"/>
</dbReference>
<reference evidence="2" key="1">
    <citation type="journal article" date="2020" name="mSystems">
        <title>Genome- and Community-Level Interaction Insights into Carbon Utilization and Element Cycling Functions of Hydrothermarchaeota in Hydrothermal Sediment.</title>
        <authorList>
            <person name="Zhou Z."/>
            <person name="Liu Y."/>
            <person name="Xu W."/>
            <person name="Pan J."/>
            <person name="Luo Z.H."/>
            <person name="Li M."/>
        </authorList>
    </citation>
    <scope>NUCLEOTIDE SEQUENCE [LARGE SCALE GENOMIC DNA]</scope>
    <source>
        <strain evidence="2">HyVt-533</strain>
    </source>
</reference>
<dbReference type="InterPro" id="IPR009875">
    <property type="entry name" value="PilZ_domain"/>
</dbReference>
<accession>A0A7V5P078</accession>